<reference evidence="1" key="1">
    <citation type="submission" date="2020-05" db="EMBL/GenBank/DDBJ databases">
        <title>Large-scale comparative analyses of tick genomes elucidate their genetic diversity and vector capacities.</title>
        <authorList>
            <person name="Jia N."/>
            <person name="Wang J."/>
            <person name="Shi W."/>
            <person name="Du L."/>
            <person name="Sun Y."/>
            <person name="Zhan W."/>
            <person name="Jiang J."/>
            <person name="Wang Q."/>
            <person name="Zhang B."/>
            <person name="Ji P."/>
            <person name="Sakyi L.B."/>
            <person name="Cui X."/>
            <person name="Yuan T."/>
            <person name="Jiang B."/>
            <person name="Yang W."/>
            <person name="Lam T.T.-Y."/>
            <person name="Chang Q."/>
            <person name="Ding S."/>
            <person name="Wang X."/>
            <person name="Zhu J."/>
            <person name="Ruan X."/>
            <person name="Zhao L."/>
            <person name="Wei J."/>
            <person name="Que T."/>
            <person name="Du C."/>
            <person name="Cheng J."/>
            <person name="Dai P."/>
            <person name="Han X."/>
            <person name="Huang E."/>
            <person name="Gao Y."/>
            <person name="Liu J."/>
            <person name="Shao H."/>
            <person name="Ye R."/>
            <person name="Li L."/>
            <person name="Wei W."/>
            <person name="Wang X."/>
            <person name="Wang C."/>
            <person name="Yang T."/>
            <person name="Huo Q."/>
            <person name="Li W."/>
            <person name="Guo W."/>
            <person name="Chen H."/>
            <person name="Zhou L."/>
            <person name="Ni X."/>
            <person name="Tian J."/>
            <person name="Zhou Y."/>
            <person name="Sheng Y."/>
            <person name="Liu T."/>
            <person name="Pan Y."/>
            <person name="Xia L."/>
            <person name="Li J."/>
            <person name="Zhao F."/>
            <person name="Cao W."/>
        </authorList>
    </citation>
    <scope>NUCLEOTIDE SEQUENCE</scope>
    <source>
        <strain evidence="1">Dsil-2018</strain>
    </source>
</reference>
<evidence type="ECO:0000313" key="1">
    <source>
        <dbReference type="EMBL" id="KAH7966456.1"/>
    </source>
</evidence>
<name>A0ACB8DEA3_DERSI</name>
<dbReference type="EMBL" id="CM023471">
    <property type="protein sequence ID" value="KAH7966456.1"/>
    <property type="molecule type" value="Genomic_DNA"/>
</dbReference>
<organism evidence="1 2">
    <name type="scientific">Dermacentor silvarum</name>
    <name type="common">Tick</name>
    <dbReference type="NCBI Taxonomy" id="543639"/>
    <lineage>
        <taxon>Eukaryota</taxon>
        <taxon>Metazoa</taxon>
        <taxon>Ecdysozoa</taxon>
        <taxon>Arthropoda</taxon>
        <taxon>Chelicerata</taxon>
        <taxon>Arachnida</taxon>
        <taxon>Acari</taxon>
        <taxon>Parasitiformes</taxon>
        <taxon>Ixodida</taxon>
        <taxon>Ixodoidea</taxon>
        <taxon>Ixodidae</taxon>
        <taxon>Rhipicephalinae</taxon>
        <taxon>Dermacentor</taxon>
    </lineage>
</organism>
<accession>A0ACB8DEA3</accession>
<dbReference type="Proteomes" id="UP000821865">
    <property type="component" value="Chromosome 2"/>
</dbReference>
<proteinExistence type="predicted"/>
<keyword evidence="2" id="KW-1185">Reference proteome</keyword>
<comment type="caution">
    <text evidence="1">The sequence shown here is derived from an EMBL/GenBank/DDBJ whole genome shotgun (WGS) entry which is preliminary data.</text>
</comment>
<evidence type="ECO:0000313" key="2">
    <source>
        <dbReference type="Proteomes" id="UP000821865"/>
    </source>
</evidence>
<gene>
    <name evidence="1" type="ORF">HPB49_016422</name>
</gene>
<sequence length="391" mass="43327">MRRPGATTQAAPAVDRHLLHLWDARRGFLRRCPRHKLNHKLKARIATLTEDAVHLSDTNWVETCTKAAGQMGSRGTWRLFRSLLDPSSTRGETQRQLRRALQGFPATSAQLADKLRDRYLCRTVDLVGPEYQYSGRPNHELDAPFTLPDLQTALAKMRRGTAPGHDGITVTLLANLPDSAYISLLHLMNSVWGGCPLHTEWTTFLWTLKPPLVTWSAPRKIQRFFLFTPTPVLFALGSHHCGSRAPGSETFYLFLSKPGLYPYPPAPYGGASEPHDQSGLYETWRCAVRDALRLAQACVISPILYAAPYLRLGRHHEAQLDALIRSVHKRALDLPVSTSNRSFAALGVHNSYSELLEAHLVNQLGRLSQTSPGRLSACAPGSSTYSSSGAP</sequence>
<protein>
    <submittedName>
        <fullName evidence="1">Uncharacterized protein</fullName>
    </submittedName>
</protein>